<dbReference type="Proteomes" id="UP000004910">
    <property type="component" value="Unassembled WGS sequence"/>
</dbReference>
<gene>
    <name evidence="1" type="ORF">CLOSPI_01531</name>
    <name evidence="2" type="ORF">CLOSPI_01558</name>
</gene>
<dbReference type="EMBL" id="ABIK02000010">
    <property type="protein sequence ID" value="EDS74781.1"/>
    <property type="molecule type" value="Genomic_DNA"/>
</dbReference>
<evidence type="ECO:0000313" key="2">
    <source>
        <dbReference type="EMBL" id="EDS74781.1"/>
    </source>
</evidence>
<accession>B1C2R9</accession>
<protein>
    <submittedName>
        <fullName evidence="1">Uncharacterized protein</fullName>
    </submittedName>
</protein>
<dbReference type="AlphaFoldDB" id="B1C2R9"/>
<dbReference type="STRING" id="428126.CLOSPI_01531"/>
<proteinExistence type="predicted"/>
<comment type="caution">
    <text evidence="1">The sequence shown here is derived from an EMBL/GenBank/DDBJ whole genome shotgun (WGS) entry which is preliminary data.</text>
</comment>
<dbReference type="HOGENOM" id="CLU_3287624_0_0_9"/>
<dbReference type="EMBL" id="ABIK02000010">
    <property type="protein sequence ID" value="EDS74754.1"/>
    <property type="molecule type" value="Genomic_DNA"/>
</dbReference>
<organism evidence="1 3">
    <name type="scientific">Thomasclavelia spiroformis DSM 1552</name>
    <dbReference type="NCBI Taxonomy" id="428126"/>
    <lineage>
        <taxon>Bacteria</taxon>
        <taxon>Bacillati</taxon>
        <taxon>Bacillota</taxon>
        <taxon>Erysipelotrichia</taxon>
        <taxon>Erysipelotrichales</taxon>
        <taxon>Coprobacillaceae</taxon>
        <taxon>Thomasclavelia</taxon>
    </lineage>
</organism>
<name>B1C2R9_9FIRM</name>
<evidence type="ECO:0000313" key="1">
    <source>
        <dbReference type="EMBL" id="EDS74754.1"/>
    </source>
</evidence>
<sequence length="40" mass="4619">MISNWSCNDMLAKIDKDEAVNLGTFVKIALYFDYGIDEKF</sequence>
<reference evidence="1 3" key="1">
    <citation type="submission" date="2008-02" db="EMBL/GenBank/DDBJ databases">
        <title>Draft genome sequence of Clostridium spiroforme (DSM 1552).</title>
        <authorList>
            <person name="Sudarsanam P."/>
            <person name="Ley R."/>
            <person name="Guruge J."/>
            <person name="Turnbaugh P.J."/>
            <person name="Mahowald M."/>
            <person name="Liep D."/>
            <person name="Gordon J."/>
        </authorList>
    </citation>
    <scope>NUCLEOTIDE SEQUENCE [LARGE SCALE GENOMIC DNA]</scope>
    <source>
        <strain evidence="1 3">DSM 1552</strain>
    </source>
</reference>
<reference evidence="1 3" key="2">
    <citation type="submission" date="2008-02" db="EMBL/GenBank/DDBJ databases">
        <authorList>
            <person name="Fulton L."/>
            <person name="Clifton S."/>
            <person name="Fulton B."/>
            <person name="Xu J."/>
            <person name="Minx P."/>
            <person name="Pepin K.H."/>
            <person name="Johnson M."/>
            <person name="Thiruvilangam P."/>
            <person name="Bhonagiri V."/>
            <person name="Nash W.E."/>
            <person name="Mardis E.R."/>
            <person name="Wilson R.K."/>
        </authorList>
    </citation>
    <scope>NUCLEOTIDE SEQUENCE [LARGE SCALE GENOMIC DNA]</scope>
    <source>
        <strain evidence="1 3">DSM 1552</strain>
    </source>
</reference>
<keyword evidence="3" id="KW-1185">Reference proteome</keyword>
<evidence type="ECO:0000313" key="3">
    <source>
        <dbReference type="Proteomes" id="UP000004910"/>
    </source>
</evidence>